<proteinExistence type="predicted"/>
<dbReference type="AlphaFoldDB" id="A0A060CZU4"/>
<organism evidence="1">
    <name type="scientific">Helicobacter pylori</name>
    <name type="common">Campylobacter pylori</name>
    <dbReference type="NCBI Taxonomy" id="210"/>
    <lineage>
        <taxon>Bacteria</taxon>
        <taxon>Pseudomonadati</taxon>
        <taxon>Campylobacterota</taxon>
        <taxon>Epsilonproteobacteria</taxon>
        <taxon>Campylobacterales</taxon>
        <taxon>Helicobacteraceae</taxon>
        <taxon>Helicobacter</taxon>
    </lineage>
</organism>
<dbReference type="EMBL" id="KF861854">
    <property type="protein sequence ID" value="AIA98714.1"/>
    <property type="molecule type" value="Genomic_DNA"/>
</dbReference>
<evidence type="ECO:0000313" key="3">
    <source>
        <dbReference type="EMBL" id="AIA98899.1"/>
    </source>
</evidence>
<evidence type="ECO:0000313" key="1">
    <source>
        <dbReference type="EMBL" id="AIA98714.1"/>
    </source>
</evidence>
<gene>
    <name evidence="2" type="ORF">175_ICEHptfs3_04</name>
    <name evidence="3" type="ORF">ATCC43526_ICEHptfs3_04</name>
    <name evidence="1" type="ORF">P1_ICEHptfs3_05</name>
</gene>
<sequence length="96" mass="11134">MLNYNQINLGRIKMSFAPMLLATINNSIGNKDKHVSLEYLIGLFMDKKTTNLSNTDKYIIGTIQTEALEQEIEWFSQDYHIPMENILHVLSINPYQ</sequence>
<evidence type="ECO:0000313" key="2">
    <source>
        <dbReference type="EMBL" id="AIA98787.1"/>
    </source>
</evidence>
<name>A0A060CZU4_HELPX</name>
<reference evidence="1" key="1">
    <citation type="journal article" date="2014" name="BMC Genomics">
        <title>A comprehensive analysis of Helicobacter pylori plasticity zones reveals that they are integrating conjugative elements with intermediate integration specificity.</title>
        <authorList>
            <person name="Fischer W."/>
            <person name="Breithaupt U."/>
            <person name="Kern B."/>
            <person name="Smith S.I."/>
            <person name="Spicher C."/>
            <person name="Haas R."/>
        </authorList>
    </citation>
    <scope>NUCLEOTIDE SEQUENCE</scope>
    <source>
        <strain evidence="2">175</strain>
        <strain evidence="3">ATCC43526</strain>
        <strain evidence="1">P1</strain>
    </source>
</reference>
<accession>A0A060CZU4</accession>
<protein>
    <submittedName>
        <fullName evidence="1">Uncharacterized protein</fullName>
    </submittedName>
</protein>
<dbReference type="EMBL" id="KF861862">
    <property type="protein sequence ID" value="AIA98899.1"/>
    <property type="molecule type" value="Genomic_DNA"/>
</dbReference>
<dbReference type="EMBL" id="KF861857">
    <property type="protein sequence ID" value="AIA98787.1"/>
    <property type="molecule type" value="Genomic_DNA"/>
</dbReference>